<dbReference type="EMBL" id="UGKQ01000007">
    <property type="protein sequence ID" value="STS78901.1"/>
    <property type="molecule type" value="Genomic_DNA"/>
</dbReference>
<name>A0A377TJ47_KLEPN</name>
<reference evidence="2 3" key="1">
    <citation type="submission" date="2018-06" db="EMBL/GenBank/DDBJ databases">
        <authorList>
            <consortium name="Pathogen Informatics"/>
            <person name="Doyle S."/>
        </authorList>
    </citation>
    <scope>NUCLEOTIDE SEQUENCE [LARGE SCALE GENOMIC DNA]</scope>
    <source>
        <strain evidence="2 3">NCTC9140</strain>
    </source>
</reference>
<dbReference type="AlphaFoldDB" id="A0A377TJ47"/>
<protein>
    <submittedName>
        <fullName evidence="2">Uncharacterized protein</fullName>
    </submittedName>
</protein>
<accession>A0A377TJ47</accession>
<feature type="region of interest" description="Disordered" evidence="1">
    <location>
        <begin position="1"/>
        <end position="40"/>
    </location>
</feature>
<dbReference type="Proteomes" id="UP000254938">
    <property type="component" value="Unassembled WGS sequence"/>
</dbReference>
<evidence type="ECO:0000256" key="1">
    <source>
        <dbReference type="SAM" id="MobiDB-lite"/>
    </source>
</evidence>
<feature type="compositionally biased region" description="Basic and acidic residues" evidence="1">
    <location>
        <begin position="55"/>
        <end position="69"/>
    </location>
</feature>
<feature type="compositionally biased region" description="Basic and acidic residues" evidence="1">
    <location>
        <begin position="1"/>
        <end position="19"/>
    </location>
</feature>
<feature type="region of interest" description="Disordered" evidence="1">
    <location>
        <begin position="55"/>
        <end position="80"/>
    </location>
</feature>
<evidence type="ECO:0000313" key="2">
    <source>
        <dbReference type="EMBL" id="STS78901.1"/>
    </source>
</evidence>
<organism evidence="2 3">
    <name type="scientific">Klebsiella pneumoniae</name>
    <dbReference type="NCBI Taxonomy" id="573"/>
    <lineage>
        <taxon>Bacteria</taxon>
        <taxon>Pseudomonadati</taxon>
        <taxon>Pseudomonadota</taxon>
        <taxon>Gammaproteobacteria</taxon>
        <taxon>Enterobacterales</taxon>
        <taxon>Enterobacteriaceae</taxon>
        <taxon>Klebsiella/Raoultella group</taxon>
        <taxon>Klebsiella</taxon>
        <taxon>Klebsiella pneumoniae complex</taxon>
    </lineage>
</organism>
<gene>
    <name evidence="2" type="ORF">NCTC9140_00537</name>
</gene>
<feature type="compositionally biased region" description="Basic and acidic residues" evidence="1">
    <location>
        <begin position="25"/>
        <end position="39"/>
    </location>
</feature>
<evidence type="ECO:0000313" key="3">
    <source>
        <dbReference type="Proteomes" id="UP000254938"/>
    </source>
</evidence>
<sequence length="169" mass="19250">MRSADEHHRQAHDKRPFAERRRRGDRIDPQAEVERKPESADDEFWPVLLLRAKTAAERQQKQRGEEKRSPRNANTGMPAIASRENIQPQAAITVAAISSRSACRWRTIRTSPCVLAYQPGTAPPLKIVSAAFATSGDWYDCIKLLHVLRVFIVFPGHDDVHVGRVFYLR</sequence>
<proteinExistence type="predicted"/>